<evidence type="ECO:0000256" key="8">
    <source>
        <dbReference type="ARBA" id="ARBA00022597"/>
    </source>
</evidence>
<dbReference type="PANTHER" id="PTHR23503:SF32">
    <property type="entry name" value="SOLUTE CARRIER FAMILY 2, FACILITATED GLUCOSE TRANSPORTER MEMBER 5"/>
    <property type="match status" value="1"/>
</dbReference>
<dbReference type="GO" id="GO:0055056">
    <property type="term" value="F:D-glucose transmembrane transporter activity"/>
    <property type="evidence" value="ECO:0007669"/>
    <property type="project" value="TreeGrafter"/>
</dbReference>
<evidence type="ECO:0000256" key="6">
    <source>
        <dbReference type="ARBA" id="ARBA00022448"/>
    </source>
</evidence>
<feature type="transmembrane region" description="Helical" evidence="14">
    <location>
        <begin position="155"/>
        <end position="174"/>
    </location>
</feature>
<feature type="domain" description="Major facilitator superfamily (MFS) profile" evidence="15">
    <location>
        <begin position="1"/>
        <end position="416"/>
    </location>
</feature>
<keyword evidence="9 14" id="KW-0812">Transmembrane</keyword>
<dbReference type="PROSITE" id="PS50850">
    <property type="entry name" value="MFS"/>
    <property type="match status" value="1"/>
</dbReference>
<dbReference type="PANTHER" id="PTHR23503">
    <property type="entry name" value="SOLUTE CARRIER FAMILY 2"/>
    <property type="match status" value="1"/>
</dbReference>
<dbReference type="GO" id="GO:0070837">
    <property type="term" value="P:dehydroascorbic acid transport"/>
    <property type="evidence" value="ECO:0007669"/>
    <property type="project" value="TreeGrafter"/>
</dbReference>
<dbReference type="GO" id="GO:1990539">
    <property type="term" value="P:fructose import across plasma membrane"/>
    <property type="evidence" value="ECO:0007669"/>
    <property type="project" value="UniProtKB-ARBA"/>
</dbReference>
<dbReference type="GO" id="GO:0046323">
    <property type="term" value="P:D-glucose import"/>
    <property type="evidence" value="ECO:0007669"/>
    <property type="project" value="TreeGrafter"/>
</dbReference>
<feature type="transmembrane region" description="Helical" evidence="14">
    <location>
        <begin position="64"/>
        <end position="83"/>
    </location>
</feature>
<evidence type="ECO:0000256" key="5">
    <source>
        <dbReference type="ARBA" id="ARBA00015973"/>
    </source>
</evidence>
<keyword evidence="10 14" id="KW-1133">Transmembrane helix</keyword>
<protein>
    <recommendedName>
        <fullName evidence="5">Solute carrier family 2, facilitated glucose transporter member 5</fullName>
    </recommendedName>
    <alternativeName>
        <fullName evidence="13">Fructose transporter</fullName>
    </alternativeName>
    <alternativeName>
        <fullName evidence="12">Glucose transporter type 5, small intestine</fullName>
    </alternativeName>
</protein>
<dbReference type="FunFam" id="1.20.1250.20:FF:001511">
    <property type="entry name" value="Solute carrier family 2, facilitated glucose transporter member 5"/>
    <property type="match status" value="1"/>
</dbReference>
<evidence type="ECO:0000256" key="7">
    <source>
        <dbReference type="ARBA" id="ARBA00022475"/>
    </source>
</evidence>
<dbReference type="SUPFAM" id="SSF103473">
    <property type="entry name" value="MFS general substrate transporter"/>
    <property type="match status" value="1"/>
</dbReference>
<evidence type="ECO:0000256" key="4">
    <source>
        <dbReference type="ARBA" id="ARBA00007004"/>
    </source>
</evidence>
<evidence type="ECO:0000313" key="17">
    <source>
        <dbReference type="Proteomes" id="UP000694545"/>
    </source>
</evidence>
<evidence type="ECO:0000256" key="13">
    <source>
        <dbReference type="ARBA" id="ARBA00031099"/>
    </source>
</evidence>
<feature type="transmembrane region" description="Helical" evidence="14">
    <location>
        <begin position="235"/>
        <end position="257"/>
    </location>
</feature>
<evidence type="ECO:0000256" key="9">
    <source>
        <dbReference type="ARBA" id="ARBA00022692"/>
    </source>
</evidence>
<evidence type="ECO:0000256" key="11">
    <source>
        <dbReference type="ARBA" id="ARBA00023136"/>
    </source>
</evidence>
<organism evidence="16 17">
    <name type="scientific">Varanus komodoensis</name>
    <name type="common">Komodo dragon</name>
    <dbReference type="NCBI Taxonomy" id="61221"/>
    <lineage>
        <taxon>Eukaryota</taxon>
        <taxon>Metazoa</taxon>
        <taxon>Chordata</taxon>
        <taxon>Craniata</taxon>
        <taxon>Vertebrata</taxon>
        <taxon>Euteleostomi</taxon>
        <taxon>Lepidosauria</taxon>
        <taxon>Squamata</taxon>
        <taxon>Bifurcata</taxon>
        <taxon>Unidentata</taxon>
        <taxon>Episquamata</taxon>
        <taxon>Toxicofera</taxon>
        <taxon>Anguimorpha</taxon>
        <taxon>Paleoanguimorpha</taxon>
        <taxon>Varanoidea</taxon>
        <taxon>Varanidae</taxon>
        <taxon>Varanus</taxon>
    </lineage>
</organism>
<dbReference type="GO" id="GO:0042383">
    <property type="term" value="C:sarcolemma"/>
    <property type="evidence" value="ECO:0007669"/>
    <property type="project" value="UniProtKB-SubCell"/>
</dbReference>
<dbReference type="GO" id="GO:0005353">
    <property type="term" value="F:fructose transmembrane transporter activity"/>
    <property type="evidence" value="ECO:0007669"/>
    <property type="project" value="UniProtKB-ARBA"/>
</dbReference>
<dbReference type="InterPro" id="IPR036259">
    <property type="entry name" value="MFS_trans_sf"/>
</dbReference>
<dbReference type="Gene3D" id="1.20.1250.20">
    <property type="entry name" value="MFS general substrate transporter like domains"/>
    <property type="match status" value="1"/>
</dbReference>
<keyword evidence="6" id="KW-0813">Transport</keyword>
<keyword evidence="11 14" id="KW-0472">Membrane</keyword>
<feature type="transmembrane region" description="Helical" evidence="14">
    <location>
        <begin position="389"/>
        <end position="409"/>
    </location>
</feature>
<dbReference type="InterPro" id="IPR005828">
    <property type="entry name" value="MFS_sugar_transport-like"/>
</dbReference>
<evidence type="ECO:0000256" key="1">
    <source>
        <dbReference type="ARBA" id="ARBA00000590"/>
    </source>
</evidence>
<dbReference type="InterPro" id="IPR020846">
    <property type="entry name" value="MFS_dom"/>
</dbReference>
<evidence type="ECO:0000256" key="10">
    <source>
        <dbReference type="ARBA" id="ARBA00022989"/>
    </source>
</evidence>
<feature type="transmembrane region" description="Helical" evidence="14">
    <location>
        <begin position="90"/>
        <end position="111"/>
    </location>
</feature>
<evidence type="ECO:0000256" key="2">
    <source>
        <dbReference type="ARBA" id="ARBA00004135"/>
    </source>
</evidence>
<evidence type="ECO:0000313" key="16">
    <source>
        <dbReference type="Ensembl" id="ENSVKKP00000021748.1"/>
    </source>
</evidence>
<evidence type="ECO:0000256" key="3">
    <source>
        <dbReference type="ARBA" id="ARBA00004651"/>
    </source>
</evidence>
<evidence type="ECO:0000259" key="15">
    <source>
        <dbReference type="PROSITE" id="PS50850"/>
    </source>
</evidence>
<evidence type="ECO:0000256" key="12">
    <source>
        <dbReference type="ARBA" id="ARBA00029961"/>
    </source>
</evidence>
<feature type="transmembrane region" description="Helical" evidence="14">
    <location>
        <begin position="300"/>
        <end position="322"/>
    </location>
</feature>
<name>A0A8D2Q5U1_VARKO</name>
<keyword evidence="7" id="KW-1003">Cell membrane</keyword>
<feature type="transmembrane region" description="Helical" evidence="14">
    <location>
        <begin position="123"/>
        <end position="143"/>
    </location>
</feature>
<keyword evidence="8" id="KW-0762">Sugar transport</keyword>
<evidence type="ECO:0000256" key="14">
    <source>
        <dbReference type="SAM" id="Phobius"/>
    </source>
</evidence>
<proteinExistence type="inferred from homology"/>
<reference evidence="16" key="2">
    <citation type="submission" date="2025-09" db="UniProtKB">
        <authorList>
            <consortium name="Ensembl"/>
        </authorList>
    </citation>
    <scope>IDENTIFICATION</scope>
</reference>
<comment type="similarity">
    <text evidence="4">Belongs to the major facilitator superfamily. Sugar transporter (TC 2.A.1.1) family. Glucose transporter subfamily.</text>
</comment>
<dbReference type="Ensembl" id="ENSVKKT00000022293.1">
    <property type="protein sequence ID" value="ENSVKKP00000021748.1"/>
    <property type="gene ID" value="ENSVKKG00000014539.1"/>
</dbReference>
<comment type="catalytic activity">
    <reaction evidence="1">
        <text>D-fructose(out) = D-fructose(in)</text>
        <dbReference type="Rhea" id="RHEA:60372"/>
        <dbReference type="ChEBI" id="CHEBI:37721"/>
    </reaction>
</comment>
<sequence length="492" mass="55067">IWSFSELCSLLYCSITGRNYPRNKEVLCKFCRSSSSCLDITIYALASLCPSCPFHYLFRKNSLMISNLLSVVSAILMGCSNLIHAYEYIMFTRLFLGICTAILCSVVPIYLSEISPNSLKGSVMMISQLFVTAGVLLAQILALREILGTKEGWPMLMGLIGIIPGTQVFLVPFYPESPRYLLIQKRDEDKAKKVLQRLRGTKDVNSEIEQLRQEDIFEKSEKQTNSLKVLWSQNLRWQVITIIVLMCGQQLIGASAVRKANYCKGFSHGRVSMAQGLVCRTGTRWLTITPSFLIHPWRRVLLLVGFGICTITSAVLAMSLHLQTSFPVMTYISTVAVDTYFVGYTLGPSPVPSVVTVELFFQSSRSSAYAIAEFVHWLSMPFFQHCTRLGAYSFLIFSSISAATFVYIFKFLPETKKMTLLDIRKAMASSTCERDLGVLVASRLNMSQSCDAGVKRANTTLGCIVRSVASRSREVLLPLYMTLVHPQLEDCV</sequence>
<keyword evidence="17" id="KW-1185">Reference proteome</keyword>
<comment type="subcellular location">
    <subcellularLocation>
        <location evidence="2">Cell membrane</location>
        <location evidence="2">Sarcolemma</location>
    </subcellularLocation>
    <subcellularLocation>
        <location evidence="3">Cell membrane</location>
        <topology evidence="3">Multi-pass membrane protein</topology>
    </subcellularLocation>
</comment>
<dbReference type="InterPro" id="IPR045263">
    <property type="entry name" value="GLUT"/>
</dbReference>
<dbReference type="Proteomes" id="UP000694545">
    <property type="component" value="Unplaced"/>
</dbReference>
<dbReference type="Pfam" id="PF00083">
    <property type="entry name" value="Sugar_tr"/>
    <property type="match status" value="1"/>
</dbReference>
<dbReference type="AlphaFoldDB" id="A0A8D2Q5U1"/>
<reference evidence="16" key="1">
    <citation type="submission" date="2025-08" db="UniProtKB">
        <authorList>
            <consortium name="Ensembl"/>
        </authorList>
    </citation>
    <scope>IDENTIFICATION</scope>
</reference>
<accession>A0A8D2Q5U1</accession>